<comment type="caution">
    <text evidence="1">The sequence shown here is derived from an EMBL/GenBank/DDBJ whole genome shotgun (WGS) entry which is preliminary data.</text>
</comment>
<dbReference type="InterPro" id="IPR013325">
    <property type="entry name" value="RNA_pol_sigma_r2"/>
</dbReference>
<evidence type="ECO:0000313" key="1">
    <source>
        <dbReference type="EMBL" id="MBB5225471.1"/>
    </source>
</evidence>
<name>A0A7W8G858_9SPIR</name>
<dbReference type="Proteomes" id="UP000518887">
    <property type="component" value="Unassembled WGS sequence"/>
</dbReference>
<keyword evidence="1" id="KW-0804">Transcription</keyword>
<gene>
    <name evidence="1" type="ORF">HNP76_000815</name>
</gene>
<dbReference type="EMBL" id="JACHFQ010000002">
    <property type="protein sequence ID" value="MBB5225471.1"/>
    <property type="molecule type" value="Genomic_DNA"/>
</dbReference>
<dbReference type="SUPFAM" id="SSF88946">
    <property type="entry name" value="Sigma2 domain of RNA polymerase sigma factors"/>
    <property type="match status" value="1"/>
</dbReference>
<keyword evidence="2" id="KW-1185">Reference proteome</keyword>
<proteinExistence type="predicted"/>
<protein>
    <submittedName>
        <fullName evidence="1">DNA-directed RNA polymerase specialized sigma24 family protein</fullName>
    </submittedName>
</protein>
<accession>A0A7W8G858</accession>
<dbReference type="RefSeq" id="WP_184657778.1">
    <property type="nucleotide sequence ID" value="NZ_CP031518.1"/>
</dbReference>
<evidence type="ECO:0000313" key="2">
    <source>
        <dbReference type="Proteomes" id="UP000518887"/>
    </source>
</evidence>
<keyword evidence="1" id="KW-0240">DNA-directed RNA polymerase</keyword>
<reference evidence="1 2" key="1">
    <citation type="submission" date="2020-08" db="EMBL/GenBank/DDBJ databases">
        <title>Genomic Encyclopedia of Type Strains, Phase IV (KMG-IV): sequencing the most valuable type-strain genomes for metagenomic binning, comparative biology and taxonomic classification.</title>
        <authorList>
            <person name="Goeker M."/>
        </authorList>
    </citation>
    <scope>NUCLEOTIDE SEQUENCE [LARGE SCALE GENOMIC DNA]</scope>
    <source>
        <strain evidence="1 2">DSM 103462</strain>
    </source>
</reference>
<dbReference type="Gene3D" id="1.10.1740.10">
    <property type="match status" value="1"/>
</dbReference>
<dbReference type="GO" id="GO:0003700">
    <property type="term" value="F:DNA-binding transcription factor activity"/>
    <property type="evidence" value="ECO:0007669"/>
    <property type="project" value="InterPro"/>
</dbReference>
<organism evidence="1 2">
    <name type="scientific">Treponema ruminis</name>
    <dbReference type="NCBI Taxonomy" id="744515"/>
    <lineage>
        <taxon>Bacteria</taxon>
        <taxon>Pseudomonadati</taxon>
        <taxon>Spirochaetota</taxon>
        <taxon>Spirochaetia</taxon>
        <taxon>Spirochaetales</taxon>
        <taxon>Treponemataceae</taxon>
        <taxon>Treponema</taxon>
    </lineage>
</organism>
<dbReference type="GO" id="GO:0000428">
    <property type="term" value="C:DNA-directed RNA polymerase complex"/>
    <property type="evidence" value="ECO:0007669"/>
    <property type="project" value="UniProtKB-KW"/>
</dbReference>
<sequence>MSKNHSQKFDLSLVYSGKDEKKRLMSMKTLTNRDFSELYQKYAPMVLRCCRSILNDEDLALAAMQKVFVQIMSDRVKKQKLSANFFYMAANRVCREICDLRLIKEG</sequence>
<dbReference type="GO" id="GO:0006352">
    <property type="term" value="P:DNA-templated transcription initiation"/>
    <property type="evidence" value="ECO:0007669"/>
    <property type="project" value="InterPro"/>
</dbReference>
<dbReference type="AlphaFoldDB" id="A0A7W8G858"/>